<proteinExistence type="predicted"/>
<keyword evidence="2" id="KW-1185">Reference proteome</keyword>
<protein>
    <submittedName>
        <fullName evidence="1">Uncharacterized protein</fullName>
    </submittedName>
</protein>
<evidence type="ECO:0000313" key="1">
    <source>
        <dbReference type="EMBL" id="VVV02254.1"/>
    </source>
</evidence>
<reference evidence="1" key="1">
    <citation type="submission" date="2019-09" db="EMBL/GenBank/DDBJ databases">
        <authorList>
            <person name="Rodrigo-Torres L."/>
            <person name="Arahal R. D."/>
            <person name="Lucena T."/>
        </authorList>
    </citation>
    <scope>NUCLEOTIDE SEQUENCE</scope>
    <source>
        <strain evidence="1">ISS653</strain>
    </source>
</reference>
<evidence type="ECO:0000313" key="2">
    <source>
        <dbReference type="Proteomes" id="UP000356253"/>
    </source>
</evidence>
<organism evidence="1 2">
    <name type="scientific">Mesonia oceanica</name>
    <dbReference type="NCBI Taxonomy" id="2687242"/>
    <lineage>
        <taxon>Bacteria</taxon>
        <taxon>Pseudomonadati</taxon>
        <taxon>Bacteroidota</taxon>
        <taxon>Flavobacteriia</taxon>
        <taxon>Flavobacteriales</taxon>
        <taxon>Flavobacteriaceae</taxon>
        <taxon>Mesonia</taxon>
    </lineage>
</organism>
<name>A0AC61YCM0_9FLAO</name>
<accession>A0AC61YCM0</accession>
<dbReference type="EMBL" id="CABVMM010000016">
    <property type="protein sequence ID" value="VVV02254.1"/>
    <property type="molecule type" value="Genomic_DNA"/>
</dbReference>
<dbReference type="Proteomes" id="UP000356253">
    <property type="component" value="Unassembled WGS sequence"/>
</dbReference>
<comment type="caution">
    <text evidence="1">The sequence shown here is derived from an EMBL/GenBank/DDBJ whole genome shotgun (WGS) entry which is preliminary data.</text>
</comment>
<sequence>MKKIITLSSLFFLLFVSAPVSAQDLPPIFDTYVDDETPPPAPITGLLPLGIAVGAYLGFKKLK</sequence>
<gene>
    <name evidence="1" type="ORF">FVB9532_03552</name>
</gene>